<dbReference type="InterPro" id="IPR035897">
    <property type="entry name" value="Toll_tir_struct_dom_sf"/>
</dbReference>
<keyword evidence="4" id="KW-0812">Transmembrane</keyword>
<gene>
    <name evidence="6" type="ORF">OMW55_11640</name>
</gene>
<keyword evidence="2 3" id="KW-0802">TPR repeat</keyword>
<dbReference type="PANTHER" id="PTHR45641">
    <property type="entry name" value="TETRATRICOPEPTIDE REPEAT PROTEIN (AFU_ORTHOLOGUE AFUA_6G03870)"/>
    <property type="match status" value="1"/>
</dbReference>
<feature type="transmembrane region" description="Helical" evidence="4">
    <location>
        <begin position="180"/>
        <end position="203"/>
    </location>
</feature>
<dbReference type="PANTHER" id="PTHR45641:SF19">
    <property type="entry name" value="NEPHROCYSTIN-3"/>
    <property type="match status" value="1"/>
</dbReference>
<feature type="repeat" description="TPR" evidence="3">
    <location>
        <begin position="309"/>
        <end position="342"/>
    </location>
</feature>
<dbReference type="InterPro" id="IPR019734">
    <property type="entry name" value="TPR_rpt"/>
</dbReference>
<dbReference type="PROSITE" id="PS50005">
    <property type="entry name" value="TPR"/>
    <property type="match status" value="1"/>
</dbReference>
<evidence type="ECO:0000313" key="6">
    <source>
        <dbReference type="EMBL" id="MCW3798457.1"/>
    </source>
</evidence>
<dbReference type="Pfam" id="PF13374">
    <property type="entry name" value="TPR_10"/>
    <property type="match status" value="1"/>
</dbReference>
<name>A0ABT3JH95_9SPHN</name>
<dbReference type="SUPFAM" id="SSF52200">
    <property type="entry name" value="Toll/Interleukin receptor TIR domain"/>
    <property type="match status" value="1"/>
</dbReference>
<organism evidence="6 7">
    <name type="scientific">Sphingomonas arvum</name>
    <dbReference type="NCBI Taxonomy" id="2992113"/>
    <lineage>
        <taxon>Bacteria</taxon>
        <taxon>Pseudomonadati</taxon>
        <taxon>Pseudomonadota</taxon>
        <taxon>Alphaproteobacteria</taxon>
        <taxon>Sphingomonadales</taxon>
        <taxon>Sphingomonadaceae</taxon>
        <taxon>Sphingomonas</taxon>
    </lineage>
</organism>
<keyword evidence="4" id="KW-1133">Transmembrane helix</keyword>
<accession>A0ABT3JH95</accession>
<reference evidence="6 7" key="1">
    <citation type="submission" date="2022-10" db="EMBL/GenBank/DDBJ databases">
        <title>Sphingomonas sp.</title>
        <authorList>
            <person name="Jin C."/>
        </authorList>
    </citation>
    <scope>NUCLEOTIDE SEQUENCE [LARGE SCALE GENOMIC DNA]</scope>
    <source>
        <strain evidence="6 7">BN140010</strain>
    </source>
</reference>
<dbReference type="Pfam" id="PF13432">
    <property type="entry name" value="TPR_16"/>
    <property type="match status" value="1"/>
</dbReference>
<evidence type="ECO:0000256" key="2">
    <source>
        <dbReference type="ARBA" id="ARBA00022803"/>
    </source>
</evidence>
<evidence type="ECO:0000256" key="3">
    <source>
        <dbReference type="PROSITE-ProRule" id="PRU00339"/>
    </source>
</evidence>
<evidence type="ECO:0000259" key="5">
    <source>
        <dbReference type="Pfam" id="PF13676"/>
    </source>
</evidence>
<comment type="caution">
    <text evidence="6">The sequence shown here is derived from an EMBL/GenBank/DDBJ whole genome shotgun (WGS) entry which is preliminary data.</text>
</comment>
<evidence type="ECO:0000256" key="4">
    <source>
        <dbReference type="SAM" id="Phobius"/>
    </source>
</evidence>
<proteinExistence type="predicted"/>
<dbReference type="Pfam" id="PF13676">
    <property type="entry name" value="TIR_2"/>
    <property type="match status" value="1"/>
</dbReference>
<evidence type="ECO:0000313" key="7">
    <source>
        <dbReference type="Proteomes" id="UP001526246"/>
    </source>
</evidence>
<dbReference type="Proteomes" id="UP001526246">
    <property type="component" value="Unassembled WGS sequence"/>
</dbReference>
<dbReference type="Pfam" id="PF13424">
    <property type="entry name" value="TPR_12"/>
    <property type="match status" value="1"/>
</dbReference>
<dbReference type="Gene3D" id="3.40.50.10140">
    <property type="entry name" value="Toll/interleukin-1 receptor homology (TIR) domain"/>
    <property type="match status" value="1"/>
</dbReference>
<feature type="domain" description="TIR" evidence="5">
    <location>
        <begin position="6"/>
        <end position="115"/>
    </location>
</feature>
<evidence type="ECO:0000256" key="1">
    <source>
        <dbReference type="ARBA" id="ARBA00022737"/>
    </source>
</evidence>
<dbReference type="Gene3D" id="1.25.40.10">
    <property type="entry name" value="Tetratricopeptide repeat domain"/>
    <property type="match status" value="3"/>
</dbReference>
<dbReference type="SUPFAM" id="SSF48452">
    <property type="entry name" value="TPR-like"/>
    <property type="match status" value="2"/>
</dbReference>
<dbReference type="EMBL" id="JAPDOB010000002">
    <property type="protein sequence ID" value="MCW3798457.1"/>
    <property type="molecule type" value="Genomic_DNA"/>
</dbReference>
<dbReference type="SMART" id="SM00028">
    <property type="entry name" value="TPR"/>
    <property type="match status" value="5"/>
</dbReference>
<keyword evidence="1" id="KW-0677">Repeat</keyword>
<dbReference type="InterPro" id="IPR000157">
    <property type="entry name" value="TIR_dom"/>
</dbReference>
<keyword evidence="4" id="KW-0472">Membrane</keyword>
<protein>
    <submittedName>
        <fullName evidence="6">Tetratricopeptide repeat protein</fullName>
    </submittedName>
</protein>
<keyword evidence="7" id="KW-1185">Reference proteome</keyword>
<dbReference type="RefSeq" id="WP_264883303.1">
    <property type="nucleotide sequence ID" value="NZ_JAPDOB010000002.1"/>
</dbReference>
<sequence>MKYSAFISYNHRNRDWAIRLHRALESYSVPKRLRGRAAPWGELGPRLPPVFRDRDELAASADLDAAVRRALAESTTLVVICSPHAARSRWVDQEVRAFIDSGRRDRIRLVVVDGQPHAADPEQECLPPALRDGGPEPLAADVRKTADGRSGAILKLIAGIIDVPFDELRQREVARRQQRLLVLASAASIGFLIMAGLTVIALMSRAEALRQRTLAEQRMAVAERTVDFVKGMFSLADPSEAKGAAITAREIVDRAADRLENSLSDQPVVKAELAVALADVYGALGLYTKSDRLVRRSFTIPVSEPTTVARRTAALAESMLRLGDYEAAERQFRRALAQAPNATPSVRSRILAGLGQSLTQLERYPEATPHLRRALLLDRARGETAISDQARDYEALGLNQMLAGDLQNAKPLFVRALALRRKAEGNASPSVSDNYNSLGSIAYLQSDLDGAERFFRGNLVSDERVLGPDHPDTATTRNNLARVLLEKQRFAEAAPLLERAMRSNLVERGQTHDQMAFVFSNLAIVKARLGQRHEAERLFDEAIAAARSHSHRTLGPSLADLASLRCARGAYNNAFALLDEAATVTRADYPDDPWRSAWVDNIRGECLWLSGRKREGKRLVLASSGAVSDRWPTGTLFASENLRRRKLVGSSVD</sequence>
<dbReference type="InterPro" id="IPR011990">
    <property type="entry name" value="TPR-like_helical_dom_sf"/>
</dbReference>